<protein>
    <submittedName>
        <fullName evidence="1">Uncharacterized protein</fullName>
    </submittedName>
</protein>
<name>A0A816WKR7_9BILA</name>
<sequence length="50" mass="5799">QQQQIVTPSPPIVLHNHTNASLHQQQPIENIFDGSKYKQWIYSDIILSEI</sequence>
<dbReference type="EMBL" id="CAJNRE010015235">
    <property type="protein sequence ID" value="CAF2135210.1"/>
    <property type="molecule type" value="Genomic_DNA"/>
</dbReference>
<feature type="non-terminal residue" evidence="1">
    <location>
        <position position="1"/>
    </location>
</feature>
<proteinExistence type="predicted"/>
<organism evidence="1 2">
    <name type="scientific">Rotaria magnacalcarata</name>
    <dbReference type="NCBI Taxonomy" id="392030"/>
    <lineage>
        <taxon>Eukaryota</taxon>
        <taxon>Metazoa</taxon>
        <taxon>Spiralia</taxon>
        <taxon>Gnathifera</taxon>
        <taxon>Rotifera</taxon>
        <taxon>Eurotatoria</taxon>
        <taxon>Bdelloidea</taxon>
        <taxon>Philodinida</taxon>
        <taxon>Philodinidae</taxon>
        <taxon>Rotaria</taxon>
    </lineage>
</organism>
<evidence type="ECO:0000313" key="1">
    <source>
        <dbReference type="EMBL" id="CAF2135210.1"/>
    </source>
</evidence>
<dbReference type="Proteomes" id="UP000663824">
    <property type="component" value="Unassembled WGS sequence"/>
</dbReference>
<gene>
    <name evidence="1" type="ORF">MBJ925_LOCUS28399</name>
</gene>
<accession>A0A816WKR7</accession>
<evidence type="ECO:0000313" key="2">
    <source>
        <dbReference type="Proteomes" id="UP000663824"/>
    </source>
</evidence>
<dbReference type="AlphaFoldDB" id="A0A816WKR7"/>
<reference evidence="1" key="1">
    <citation type="submission" date="2021-02" db="EMBL/GenBank/DDBJ databases">
        <authorList>
            <person name="Nowell W R."/>
        </authorList>
    </citation>
    <scope>NUCLEOTIDE SEQUENCE</scope>
</reference>
<comment type="caution">
    <text evidence="1">The sequence shown here is derived from an EMBL/GenBank/DDBJ whole genome shotgun (WGS) entry which is preliminary data.</text>
</comment>